<dbReference type="Gene3D" id="3.40.1350.10">
    <property type="match status" value="1"/>
</dbReference>
<dbReference type="AlphaFoldDB" id="A0A521DK71"/>
<evidence type="ECO:0000313" key="2">
    <source>
        <dbReference type="EMBL" id="SMO72008.1"/>
    </source>
</evidence>
<dbReference type="PANTHER" id="PTHR30015:SF7">
    <property type="entry name" value="TYPE IV METHYL-DIRECTED RESTRICTION ENZYME ECOKMRR"/>
    <property type="match status" value="1"/>
</dbReference>
<gene>
    <name evidence="2" type="ORF">SAMN06264867_10772</name>
</gene>
<dbReference type="EMBL" id="FXTD01000007">
    <property type="protein sequence ID" value="SMO72008.1"/>
    <property type="molecule type" value="Genomic_DNA"/>
</dbReference>
<dbReference type="SUPFAM" id="SSF52980">
    <property type="entry name" value="Restriction endonuclease-like"/>
    <property type="match status" value="1"/>
</dbReference>
<dbReference type="Proteomes" id="UP000319712">
    <property type="component" value="Unassembled WGS sequence"/>
</dbReference>
<keyword evidence="2" id="KW-0540">Nuclease</keyword>
<name>A0A521DK71_9EURY</name>
<dbReference type="InterPro" id="IPR052906">
    <property type="entry name" value="Type_IV_Methyl-Rstrct_Enzyme"/>
</dbReference>
<sequence>MPISVSQAKDRMRAMTPYEFEEFVAEVWSARRFTTTVRQRSRDRGIDLEARRDGSYTAVQVKQNGEETTIGSRMVRNYATLYQQDESIDSVVIVTSGGFTAPGEDLARDLDVALIDGVRLAELAHEHGVPIVSFTRVSKSPIANITELSGELGIRCNEYFVKTWAEDVDRAFSRLANQDIDLVERITSVESETYESDVVLTIDPSDSVDTLIRDGFDELGLDEPVKQYFDDRQLESTSEYVIEYDLTVEQVLAILLDSGKAKSALNRLDTESRQSDPSAPVLLGYILLVESVEWSLFRLSETLPYEV</sequence>
<keyword evidence="3" id="KW-1185">Reference proteome</keyword>
<dbReference type="RefSeq" id="WP_142986887.1">
    <property type="nucleotide sequence ID" value="NZ_FXTD01000007.1"/>
</dbReference>
<keyword evidence="2" id="KW-0378">Hydrolase</keyword>
<dbReference type="GO" id="GO:0009307">
    <property type="term" value="P:DNA restriction-modification system"/>
    <property type="evidence" value="ECO:0007669"/>
    <property type="project" value="InterPro"/>
</dbReference>
<accession>A0A521DK71</accession>
<dbReference type="GO" id="GO:0003677">
    <property type="term" value="F:DNA binding"/>
    <property type="evidence" value="ECO:0007669"/>
    <property type="project" value="InterPro"/>
</dbReference>
<protein>
    <submittedName>
        <fullName evidence="2">Restriction endonuclease</fullName>
    </submittedName>
</protein>
<reference evidence="2 3" key="1">
    <citation type="submission" date="2017-05" db="EMBL/GenBank/DDBJ databases">
        <authorList>
            <person name="Varghese N."/>
            <person name="Submissions S."/>
        </authorList>
    </citation>
    <scope>NUCLEOTIDE SEQUENCE [LARGE SCALE GENOMIC DNA]</scope>
    <source>
        <strain evidence="2 3">DSM 19504</strain>
    </source>
</reference>
<evidence type="ECO:0000313" key="3">
    <source>
        <dbReference type="Proteomes" id="UP000319712"/>
    </source>
</evidence>
<dbReference type="PANTHER" id="PTHR30015">
    <property type="entry name" value="MRR RESTRICTION SYSTEM PROTEIN"/>
    <property type="match status" value="1"/>
</dbReference>
<dbReference type="InterPro" id="IPR011335">
    <property type="entry name" value="Restrct_endonuc-II-like"/>
</dbReference>
<keyword evidence="2" id="KW-0255">Endonuclease</keyword>
<dbReference type="InterPro" id="IPR007560">
    <property type="entry name" value="Restrct_endonuc_IV_Mrr"/>
</dbReference>
<dbReference type="GO" id="GO:0015666">
    <property type="term" value="F:restriction endodeoxyribonuclease activity"/>
    <property type="evidence" value="ECO:0007669"/>
    <property type="project" value="TreeGrafter"/>
</dbReference>
<dbReference type="Pfam" id="PF04471">
    <property type="entry name" value="Mrr_cat"/>
    <property type="match status" value="1"/>
</dbReference>
<organism evidence="2 3">
    <name type="scientific">Halorubrum cibi</name>
    <dbReference type="NCBI Taxonomy" id="413815"/>
    <lineage>
        <taxon>Archaea</taxon>
        <taxon>Methanobacteriati</taxon>
        <taxon>Methanobacteriota</taxon>
        <taxon>Stenosarchaea group</taxon>
        <taxon>Halobacteria</taxon>
        <taxon>Halobacteriales</taxon>
        <taxon>Haloferacaceae</taxon>
        <taxon>Halorubrum</taxon>
    </lineage>
</organism>
<evidence type="ECO:0000259" key="1">
    <source>
        <dbReference type="Pfam" id="PF04471"/>
    </source>
</evidence>
<proteinExistence type="predicted"/>
<dbReference type="InterPro" id="IPR011856">
    <property type="entry name" value="tRNA_endonuc-like_dom_sf"/>
</dbReference>
<dbReference type="OrthoDB" id="141004at2157"/>
<feature type="domain" description="Restriction endonuclease type IV Mrr" evidence="1">
    <location>
        <begin position="13"/>
        <end position="123"/>
    </location>
</feature>